<feature type="region of interest" description="Disordered" evidence="1">
    <location>
        <begin position="1"/>
        <end position="33"/>
    </location>
</feature>
<name>A0A199VWM7_ANACO</name>
<dbReference type="InterPro" id="IPR036497">
    <property type="entry name" value="GLTP_sf"/>
</dbReference>
<dbReference type="GO" id="GO:1902387">
    <property type="term" value="F:ceramide 1-phosphate binding"/>
    <property type="evidence" value="ECO:0007669"/>
    <property type="project" value="TreeGrafter"/>
</dbReference>
<evidence type="ECO:0000259" key="2">
    <source>
        <dbReference type="Pfam" id="PF08718"/>
    </source>
</evidence>
<dbReference type="STRING" id="4615.A0A199VWM7"/>
<evidence type="ECO:0000313" key="4">
    <source>
        <dbReference type="Proteomes" id="UP000092600"/>
    </source>
</evidence>
<accession>A0A199VWM7</accession>
<comment type="caution">
    <text evidence="3">The sequence shown here is derived from an EMBL/GenBank/DDBJ whole genome shotgun (WGS) entry which is preliminary data.</text>
</comment>
<dbReference type="AlphaFoldDB" id="A0A199VWM7"/>
<dbReference type="GO" id="GO:1902388">
    <property type="term" value="F:ceramide 1-phosphate transfer activity"/>
    <property type="evidence" value="ECO:0007669"/>
    <property type="project" value="TreeGrafter"/>
</dbReference>
<feature type="domain" description="Glycolipid transfer protein" evidence="2">
    <location>
        <begin position="59"/>
        <end position="199"/>
    </location>
</feature>
<evidence type="ECO:0000313" key="3">
    <source>
        <dbReference type="EMBL" id="OAY81100.1"/>
    </source>
</evidence>
<dbReference type="InterPro" id="IPR014830">
    <property type="entry name" value="Glycolipid_transfer_prot_dom"/>
</dbReference>
<proteinExistence type="predicted"/>
<dbReference type="Proteomes" id="UP000092600">
    <property type="component" value="Unassembled WGS sequence"/>
</dbReference>
<dbReference type="PANTHER" id="PTHR10219:SF100">
    <property type="entry name" value="OS08G0108700 PROTEIN"/>
    <property type="match status" value="1"/>
</dbReference>
<dbReference type="Gene3D" id="1.10.3520.10">
    <property type="entry name" value="Glycolipid transfer protein"/>
    <property type="match status" value="1"/>
</dbReference>
<organism evidence="3 4">
    <name type="scientific">Ananas comosus</name>
    <name type="common">Pineapple</name>
    <name type="synonym">Ananas ananas</name>
    <dbReference type="NCBI Taxonomy" id="4615"/>
    <lineage>
        <taxon>Eukaryota</taxon>
        <taxon>Viridiplantae</taxon>
        <taxon>Streptophyta</taxon>
        <taxon>Embryophyta</taxon>
        <taxon>Tracheophyta</taxon>
        <taxon>Spermatophyta</taxon>
        <taxon>Magnoliopsida</taxon>
        <taxon>Liliopsida</taxon>
        <taxon>Poales</taxon>
        <taxon>Bromeliaceae</taxon>
        <taxon>Bromelioideae</taxon>
        <taxon>Ananas</taxon>
    </lineage>
</organism>
<dbReference type="Pfam" id="PF08718">
    <property type="entry name" value="GLTP"/>
    <property type="match status" value="1"/>
</dbReference>
<sequence>MRERREREREREEKREREREREREMKRRREETEKGFTEIRLAMEELSSSLTPHEETKASTLALLSLSKQLLHFLDKIGPTLLVLRQDIQQNVERVEEAYAKDPSKYSNLTEILMIEVGEGTTRKPNSCTKAILWLTRSTNFAVSLLERLVKCPELSLREVVEEAYRSTLEPWHGWISSAAYRVALKLIPEREIFVDLLMGKSLCFEELTGDIKSLLSMLQPFLDETNAILKKHRFDKLKST</sequence>
<dbReference type="GO" id="GO:0005829">
    <property type="term" value="C:cytosol"/>
    <property type="evidence" value="ECO:0007669"/>
    <property type="project" value="TreeGrafter"/>
</dbReference>
<evidence type="ECO:0000256" key="1">
    <source>
        <dbReference type="SAM" id="MobiDB-lite"/>
    </source>
</evidence>
<dbReference type="EMBL" id="LSRQ01000734">
    <property type="protein sequence ID" value="OAY81100.1"/>
    <property type="molecule type" value="Genomic_DNA"/>
</dbReference>
<dbReference type="SUPFAM" id="SSF110004">
    <property type="entry name" value="Glycolipid transfer protein, GLTP"/>
    <property type="match status" value="1"/>
</dbReference>
<dbReference type="GO" id="GO:0016020">
    <property type="term" value="C:membrane"/>
    <property type="evidence" value="ECO:0007669"/>
    <property type="project" value="TreeGrafter"/>
</dbReference>
<dbReference type="PANTHER" id="PTHR10219">
    <property type="entry name" value="GLYCOLIPID TRANSFER PROTEIN-RELATED"/>
    <property type="match status" value="1"/>
</dbReference>
<gene>
    <name evidence="3" type="ORF">ACMD2_18335</name>
</gene>
<reference evidence="3 4" key="1">
    <citation type="journal article" date="2016" name="DNA Res.">
        <title>The draft genome of MD-2 pineapple using hybrid error correction of long reads.</title>
        <authorList>
            <person name="Redwan R.M."/>
            <person name="Saidin A."/>
            <person name="Kumar S.V."/>
        </authorList>
    </citation>
    <scope>NUCLEOTIDE SEQUENCE [LARGE SCALE GENOMIC DNA]</scope>
    <source>
        <strain evidence="4">cv. MD2</strain>
        <tissue evidence="3">Leaf</tissue>
    </source>
</reference>
<protein>
    <submittedName>
        <fullName evidence="3">Glycolipid transfer protein 3</fullName>
    </submittedName>
</protein>